<evidence type="ECO:0000313" key="2">
    <source>
        <dbReference type="Proteomes" id="UP000193224"/>
    </source>
</evidence>
<dbReference type="OrthoDB" id="500593at2"/>
<dbReference type="RefSeq" id="WP_139836364.1">
    <property type="nucleotide sequence ID" value="NZ_FWXB01000006.1"/>
</dbReference>
<organism evidence="1 2">
    <name type="scientific">Roseovarius aestuarii</name>
    <dbReference type="NCBI Taxonomy" id="475083"/>
    <lineage>
        <taxon>Bacteria</taxon>
        <taxon>Pseudomonadati</taxon>
        <taxon>Pseudomonadota</taxon>
        <taxon>Alphaproteobacteria</taxon>
        <taxon>Rhodobacterales</taxon>
        <taxon>Roseobacteraceae</taxon>
        <taxon>Roseovarius</taxon>
    </lineage>
</organism>
<evidence type="ECO:0008006" key="3">
    <source>
        <dbReference type="Google" id="ProtNLM"/>
    </source>
</evidence>
<gene>
    <name evidence="1" type="ORF">ROA7745_02090</name>
</gene>
<accession>A0A1X7BRF3</accession>
<dbReference type="AlphaFoldDB" id="A0A1X7BRF3"/>
<proteinExistence type="predicted"/>
<reference evidence="1 2" key="1">
    <citation type="submission" date="2017-03" db="EMBL/GenBank/DDBJ databases">
        <authorList>
            <person name="Afonso C.L."/>
            <person name="Miller P.J."/>
            <person name="Scott M.A."/>
            <person name="Spackman E."/>
            <person name="Goraichik I."/>
            <person name="Dimitrov K.M."/>
            <person name="Suarez D.L."/>
            <person name="Swayne D.E."/>
        </authorList>
    </citation>
    <scope>NUCLEOTIDE SEQUENCE [LARGE SCALE GENOMIC DNA]</scope>
    <source>
        <strain evidence="1 2">CECT 7745</strain>
    </source>
</reference>
<protein>
    <recommendedName>
        <fullName evidence="3">Trypsin</fullName>
    </recommendedName>
</protein>
<keyword evidence="2" id="KW-1185">Reference proteome</keyword>
<evidence type="ECO:0000313" key="1">
    <source>
        <dbReference type="EMBL" id="SMC12266.1"/>
    </source>
</evidence>
<dbReference type="Pfam" id="PF13365">
    <property type="entry name" value="Trypsin_2"/>
    <property type="match status" value="1"/>
</dbReference>
<dbReference type="InterPro" id="IPR043504">
    <property type="entry name" value="Peptidase_S1_PA_chymotrypsin"/>
</dbReference>
<dbReference type="EMBL" id="FWXB01000006">
    <property type="protein sequence ID" value="SMC12266.1"/>
    <property type="molecule type" value="Genomic_DNA"/>
</dbReference>
<sequence length="595" mass="65900">MSRALPLSRLAPLISDNPTLVDQVLETIYNGWPYQHRLETLAMTAQICGETLATTLHQTLTADEVDQQFLSILRARGIDLLPQNGFVPPIFDDVENDAIDPDALATFNNSARTGRCRIVVGDRVMGSGGLISRRLVLTAAHVIREALAPSSGLRNKPPRLMVRGADGRDYPAWYVFVSPPHDNELQNMPAPEDAYDSHTDVALLRVYKPLGRRHKFGHFDTRKEPPKTTGTHRLWLVHFPEGQDTGYSIGRYKRDTARTMYLPHDAETNGGSSGGPAFDGGFTYIGHHQGALGRDGRIVPFDRYFGNAEFKQVLDNDRAPDYLWSIDESIDSHMIIGREPFFDALTAITEDTAQALRGIWVRRMDTSREAGLSFSYKILNAFLQAHDSRAETHRISTDLLSDDLLGDVGLQVLGPDATPQASSGVESGETSLAATDKDRAKTLASALQKRAAENSQTHWYYFDNPPSGLSRTAQVQMEHLVAELLTRPNLRIVLAGFETFSLADRQFETIMEARDHGPPGLFIEYIGEFTRDDLHQTVAAMVDDLGLGWNAAIIDHVITFVLADFPSVAGTYPSGIAAEVAEKLRTHVRLMEGIR</sequence>
<dbReference type="SUPFAM" id="SSF50494">
    <property type="entry name" value="Trypsin-like serine proteases"/>
    <property type="match status" value="1"/>
</dbReference>
<dbReference type="Proteomes" id="UP000193224">
    <property type="component" value="Unassembled WGS sequence"/>
</dbReference>
<dbReference type="InterPro" id="IPR009003">
    <property type="entry name" value="Peptidase_S1_PA"/>
</dbReference>
<name>A0A1X7BRF3_9RHOB</name>
<dbReference type="Gene3D" id="2.40.10.10">
    <property type="entry name" value="Trypsin-like serine proteases"/>
    <property type="match status" value="2"/>
</dbReference>